<dbReference type="Proteomes" id="UP000026249">
    <property type="component" value="Unassembled WGS sequence"/>
</dbReference>
<organism evidence="2 3">
    <name type="scientific">Actibacterium mucosum KCTC 23349</name>
    <dbReference type="NCBI Taxonomy" id="1454373"/>
    <lineage>
        <taxon>Bacteria</taxon>
        <taxon>Pseudomonadati</taxon>
        <taxon>Pseudomonadota</taxon>
        <taxon>Alphaproteobacteria</taxon>
        <taxon>Rhodobacterales</taxon>
        <taxon>Roseobacteraceae</taxon>
        <taxon>Actibacterium</taxon>
    </lineage>
</organism>
<sequence length="160" mass="17086">MFKTTCATLIAATLALSPVGARPVLADKNSDTAAAVLLGALAIYGISQASKKDKKKPEPTPEPVVATHTHTFTSHHARRYQLVRYGHGILPLSCLRAPTGLGKGQPDDMVLPDKCLSNVNYRGLLPRSCETYYTTKKGKSRAAYSASCLTSRGFLIGGKP</sequence>
<evidence type="ECO:0000313" key="3">
    <source>
        <dbReference type="Proteomes" id="UP000026249"/>
    </source>
</evidence>
<keyword evidence="3" id="KW-1185">Reference proteome</keyword>
<reference evidence="2 3" key="1">
    <citation type="submission" date="2014-03" db="EMBL/GenBank/DDBJ databases">
        <title>Draft Genome Sequence of Actibacterium mucosum KCTC 23349, a Marine Alphaproteobacterium with Complex Ionic Requirements Isolated from Mediterranean Seawater at Malvarrosa Beach, Valencia, Spain.</title>
        <authorList>
            <person name="Arahal D.R."/>
            <person name="Shao Z."/>
            <person name="Lai Q."/>
            <person name="Pujalte M.J."/>
        </authorList>
    </citation>
    <scope>NUCLEOTIDE SEQUENCE [LARGE SCALE GENOMIC DNA]</scope>
    <source>
        <strain evidence="2 3">KCTC 23349</strain>
    </source>
</reference>
<proteinExistence type="predicted"/>
<feature type="chain" id="PRO_5001564562" evidence="1">
    <location>
        <begin position="27"/>
        <end position="160"/>
    </location>
</feature>
<protein>
    <submittedName>
        <fullName evidence="2">Uncharacterized protein</fullName>
    </submittedName>
</protein>
<evidence type="ECO:0000256" key="1">
    <source>
        <dbReference type="SAM" id="SignalP"/>
    </source>
</evidence>
<dbReference type="EMBL" id="JFKE01000001">
    <property type="protein sequence ID" value="KAJ57442.1"/>
    <property type="molecule type" value="Genomic_DNA"/>
</dbReference>
<dbReference type="AlphaFoldDB" id="A0A037ZRI1"/>
<dbReference type="OrthoDB" id="7645019at2"/>
<gene>
    <name evidence="2" type="ORF">ACMU_02760</name>
</gene>
<dbReference type="STRING" id="1454373.ACMU_02760"/>
<keyword evidence="1" id="KW-0732">Signal</keyword>
<feature type="signal peptide" evidence="1">
    <location>
        <begin position="1"/>
        <end position="26"/>
    </location>
</feature>
<name>A0A037ZRI1_9RHOB</name>
<dbReference type="RefSeq" id="WP_035255783.1">
    <property type="nucleotide sequence ID" value="NZ_JFKE01000001.1"/>
</dbReference>
<evidence type="ECO:0000313" key="2">
    <source>
        <dbReference type="EMBL" id="KAJ57442.1"/>
    </source>
</evidence>
<comment type="caution">
    <text evidence="2">The sequence shown here is derived from an EMBL/GenBank/DDBJ whole genome shotgun (WGS) entry which is preliminary data.</text>
</comment>
<accession>A0A037ZRI1</accession>